<dbReference type="AlphaFoldDB" id="A0A2P4XL63"/>
<protein>
    <submittedName>
        <fullName evidence="1">Uncharacterized protein</fullName>
    </submittedName>
</protein>
<gene>
    <name evidence="1" type="ORF">PHPALM_17851</name>
</gene>
<keyword evidence="2" id="KW-1185">Reference proteome</keyword>
<comment type="caution">
    <text evidence="1">The sequence shown here is derived from an EMBL/GenBank/DDBJ whole genome shotgun (WGS) entry which is preliminary data.</text>
</comment>
<proteinExistence type="predicted"/>
<dbReference type="OrthoDB" id="112166at2759"/>
<dbReference type="EMBL" id="NCKW01009660">
    <property type="protein sequence ID" value="POM66306.1"/>
    <property type="molecule type" value="Genomic_DNA"/>
</dbReference>
<dbReference type="Proteomes" id="UP000237271">
    <property type="component" value="Unassembled WGS sequence"/>
</dbReference>
<organism evidence="1 2">
    <name type="scientific">Phytophthora palmivora</name>
    <dbReference type="NCBI Taxonomy" id="4796"/>
    <lineage>
        <taxon>Eukaryota</taxon>
        <taxon>Sar</taxon>
        <taxon>Stramenopiles</taxon>
        <taxon>Oomycota</taxon>
        <taxon>Peronosporomycetes</taxon>
        <taxon>Peronosporales</taxon>
        <taxon>Peronosporaceae</taxon>
        <taxon>Phytophthora</taxon>
    </lineage>
</organism>
<sequence length="107" mass="12382">MTNLHSIWFARYAQEPRMWQSAISKQQKSDAKLLVAFMKLFLDGLELNTTTPNYRDRVVDLGKRRKLFSRFYLSERSLRAGQRLIQTAAMKDPAPGYTQDVLGVISE</sequence>
<evidence type="ECO:0000313" key="1">
    <source>
        <dbReference type="EMBL" id="POM66306.1"/>
    </source>
</evidence>
<accession>A0A2P4XL63</accession>
<name>A0A2P4XL63_9STRA</name>
<evidence type="ECO:0000313" key="2">
    <source>
        <dbReference type="Proteomes" id="UP000237271"/>
    </source>
</evidence>
<reference evidence="1 2" key="1">
    <citation type="journal article" date="2017" name="Genome Biol. Evol.">
        <title>Phytophthora megakarya and P. palmivora, closely related causal agents of cacao black pod rot, underwent increases in genome sizes and gene numbers by different mechanisms.</title>
        <authorList>
            <person name="Ali S.S."/>
            <person name="Shao J."/>
            <person name="Lary D.J."/>
            <person name="Kronmiller B."/>
            <person name="Shen D."/>
            <person name="Strem M.D."/>
            <person name="Amoako-Attah I."/>
            <person name="Akrofi A.Y."/>
            <person name="Begoude B.A."/>
            <person name="Ten Hoopen G.M."/>
            <person name="Coulibaly K."/>
            <person name="Kebe B.I."/>
            <person name="Melnick R.L."/>
            <person name="Guiltinan M.J."/>
            <person name="Tyler B.M."/>
            <person name="Meinhardt L.W."/>
            <person name="Bailey B.A."/>
        </authorList>
    </citation>
    <scope>NUCLEOTIDE SEQUENCE [LARGE SCALE GENOMIC DNA]</scope>
    <source>
        <strain evidence="2">sbr112.9</strain>
    </source>
</reference>